<dbReference type="PANTHER" id="PTHR15854:SF4">
    <property type="entry name" value="PEROXYNITRITE ISOMERASE THAP4"/>
    <property type="match status" value="1"/>
</dbReference>
<dbReference type="InterPro" id="IPR012674">
    <property type="entry name" value="Calycin"/>
</dbReference>
<dbReference type="AlphaFoldDB" id="A0A6V7H5R5"/>
<comment type="caution">
    <text evidence="3">The sequence shown here is derived from an EMBL/GenBank/DDBJ whole genome shotgun (WGS) entry which is preliminary data.</text>
</comment>
<proteinExistence type="predicted"/>
<protein>
    <recommendedName>
        <fullName evidence="2">THAP4-like heme-binding domain-containing protein</fullName>
    </recommendedName>
</protein>
<organism evidence="3 4">
    <name type="scientific">Heterotrigona itama</name>
    <dbReference type="NCBI Taxonomy" id="395501"/>
    <lineage>
        <taxon>Eukaryota</taxon>
        <taxon>Metazoa</taxon>
        <taxon>Ecdysozoa</taxon>
        <taxon>Arthropoda</taxon>
        <taxon>Hexapoda</taxon>
        <taxon>Insecta</taxon>
        <taxon>Pterygota</taxon>
        <taxon>Neoptera</taxon>
        <taxon>Endopterygota</taxon>
        <taxon>Hymenoptera</taxon>
        <taxon>Apocrita</taxon>
        <taxon>Aculeata</taxon>
        <taxon>Apoidea</taxon>
        <taxon>Anthophila</taxon>
        <taxon>Apidae</taxon>
        <taxon>Heterotrigona</taxon>
    </lineage>
</organism>
<reference evidence="3" key="1">
    <citation type="submission" date="2020-07" db="EMBL/GenBank/DDBJ databases">
        <authorList>
            <person name="Nazaruddin N."/>
        </authorList>
    </citation>
    <scope>NUCLEOTIDE SEQUENCE</scope>
</reference>
<dbReference type="CDD" id="cd07828">
    <property type="entry name" value="lipocalin_heme-bd-THAP4-like"/>
    <property type="match status" value="1"/>
</dbReference>
<name>A0A6V7H5R5_9HYME</name>
<feature type="non-terminal residue" evidence="3">
    <location>
        <position position="184"/>
    </location>
</feature>
<dbReference type="Proteomes" id="UP000752696">
    <property type="component" value="Unassembled WGS sequence"/>
</dbReference>
<dbReference type="OrthoDB" id="58529at2759"/>
<dbReference type="PANTHER" id="PTHR15854">
    <property type="entry name" value="THAP4 PROTEIN"/>
    <property type="match status" value="1"/>
</dbReference>
<gene>
    <name evidence="3" type="ORF">MHI_LOCUS344160</name>
</gene>
<feature type="non-terminal residue" evidence="3">
    <location>
        <position position="1"/>
    </location>
</feature>
<evidence type="ECO:0000313" key="4">
    <source>
        <dbReference type="Proteomes" id="UP000752696"/>
    </source>
</evidence>
<keyword evidence="4" id="KW-1185">Reference proteome</keyword>
<evidence type="ECO:0000313" key="3">
    <source>
        <dbReference type="EMBL" id="CAD1472908.1"/>
    </source>
</evidence>
<dbReference type="InterPro" id="IPR014878">
    <property type="entry name" value="THAP4-like_heme-bd"/>
</dbReference>
<accession>A0A6V7H5R5</accession>
<dbReference type="EMBL" id="CAJDYZ010005904">
    <property type="protein sequence ID" value="CAD1472908.1"/>
    <property type="molecule type" value="Genomic_DNA"/>
</dbReference>
<feature type="domain" description="THAP4-like heme-binding" evidence="2">
    <location>
        <begin position="10"/>
        <end position="115"/>
    </location>
</feature>
<evidence type="ECO:0000256" key="1">
    <source>
        <dbReference type="ARBA" id="ARBA00036993"/>
    </source>
</evidence>
<sequence length="184" mass="21248">MKMLPMNEVLKPISWLKGIWRTKDPGIGKFSTIETFKYCEEMSFSSIGQPMFNYSARSWRADEKTPLHYEVGFLKIIPDTNKIYMLLSHNFGVTTIEEGVFKDKVIKLKSTQIARPIEGTKRPIVLESRSRDNTCVFTCCSIPNSTIVRRQIRQLSVVPNQRKNVAIIFAMIVQNKMSLYHIII</sequence>
<dbReference type="Gene3D" id="2.40.128.20">
    <property type="match status" value="1"/>
</dbReference>
<evidence type="ECO:0000259" key="2">
    <source>
        <dbReference type="Pfam" id="PF08768"/>
    </source>
</evidence>
<comment type="catalytic activity">
    <reaction evidence="1">
        <text>peroxynitrite = nitrate</text>
        <dbReference type="Rhea" id="RHEA:63116"/>
        <dbReference type="ChEBI" id="CHEBI:17632"/>
        <dbReference type="ChEBI" id="CHEBI:25941"/>
    </reaction>
    <physiologicalReaction direction="left-to-right" evidence="1">
        <dbReference type="Rhea" id="RHEA:63117"/>
    </physiologicalReaction>
</comment>
<dbReference type="InterPro" id="IPR045165">
    <property type="entry name" value="Nitrobindin"/>
</dbReference>
<dbReference type="SUPFAM" id="SSF50814">
    <property type="entry name" value="Lipocalins"/>
    <property type="match status" value="1"/>
</dbReference>
<dbReference type="Pfam" id="PF08768">
    <property type="entry name" value="THAP4_heme-bd"/>
    <property type="match status" value="1"/>
</dbReference>